<dbReference type="PANTHER" id="PTHR43811">
    <property type="entry name" value="FKBP-TYPE PEPTIDYL-PROLYL CIS-TRANS ISOMERASE FKPA"/>
    <property type="match status" value="1"/>
</dbReference>
<dbReference type="Proteomes" id="UP001216907">
    <property type="component" value="Unassembled WGS sequence"/>
</dbReference>
<evidence type="ECO:0000256" key="3">
    <source>
        <dbReference type="ARBA" id="ARBA00023110"/>
    </source>
</evidence>
<evidence type="ECO:0000256" key="2">
    <source>
        <dbReference type="ARBA" id="ARBA00006577"/>
    </source>
</evidence>
<dbReference type="Pfam" id="PF00254">
    <property type="entry name" value="FKBP_C"/>
    <property type="match status" value="1"/>
</dbReference>
<dbReference type="InterPro" id="IPR046357">
    <property type="entry name" value="PPIase_dom_sf"/>
</dbReference>
<dbReference type="SUPFAM" id="SSF54534">
    <property type="entry name" value="FKBP-like"/>
    <property type="match status" value="1"/>
</dbReference>
<feature type="compositionally biased region" description="Basic and acidic residues" evidence="7">
    <location>
        <begin position="32"/>
        <end position="58"/>
    </location>
</feature>
<evidence type="ECO:0000256" key="1">
    <source>
        <dbReference type="ARBA" id="ARBA00000971"/>
    </source>
</evidence>
<feature type="chain" id="PRO_5045368925" description="Peptidyl-prolyl cis-trans isomerase" evidence="8">
    <location>
        <begin position="31"/>
        <end position="157"/>
    </location>
</feature>
<evidence type="ECO:0000256" key="4">
    <source>
        <dbReference type="ARBA" id="ARBA00023235"/>
    </source>
</evidence>
<evidence type="ECO:0000256" key="8">
    <source>
        <dbReference type="SAM" id="SignalP"/>
    </source>
</evidence>
<evidence type="ECO:0000313" key="10">
    <source>
        <dbReference type="EMBL" id="MDG3005530.1"/>
    </source>
</evidence>
<organism evidence="10 11">
    <name type="scientific">Paludisphaera mucosa</name>
    <dbReference type="NCBI Taxonomy" id="3030827"/>
    <lineage>
        <taxon>Bacteria</taxon>
        <taxon>Pseudomonadati</taxon>
        <taxon>Planctomycetota</taxon>
        <taxon>Planctomycetia</taxon>
        <taxon>Isosphaerales</taxon>
        <taxon>Isosphaeraceae</taxon>
        <taxon>Paludisphaera</taxon>
    </lineage>
</organism>
<evidence type="ECO:0000256" key="7">
    <source>
        <dbReference type="SAM" id="MobiDB-lite"/>
    </source>
</evidence>
<evidence type="ECO:0000256" key="6">
    <source>
        <dbReference type="RuleBase" id="RU003915"/>
    </source>
</evidence>
<dbReference type="EC" id="5.2.1.8" evidence="6"/>
<reference evidence="10 11" key="1">
    <citation type="submission" date="2023-03" db="EMBL/GenBank/DDBJ databases">
        <title>Paludisphaera mucosa sp. nov. a novel planctomycete from northern fen.</title>
        <authorList>
            <person name="Ivanova A."/>
        </authorList>
    </citation>
    <scope>NUCLEOTIDE SEQUENCE [LARGE SCALE GENOMIC DNA]</scope>
    <source>
        <strain evidence="10 11">Pla2</strain>
    </source>
</reference>
<evidence type="ECO:0000256" key="5">
    <source>
        <dbReference type="PROSITE-ProRule" id="PRU00277"/>
    </source>
</evidence>
<name>A0ABT6FDT6_9BACT</name>
<evidence type="ECO:0000259" key="9">
    <source>
        <dbReference type="PROSITE" id="PS50059"/>
    </source>
</evidence>
<feature type="domain" description="PPIase FKBP-type" evidence="9">
    <location>
        <begin position="65"/>
        <end position="157"/>
    </location>
</feature>
<comment type="caution">
    <text evidence="10">The sequence shown here is derived from an EMBL/GenBank/DDBJ whole genome shotgun (WGS) entry which is preliminary data.</text>
</comment>
<dbReference type="PROSITE" id="PS50059">
    <property type="entry name" value="FKBP_PPIASE"/>
    <property type="match status" value="1"/>
</dbReference>
<keyword evidence="4 5" id="KW-0413">Isomerase</keyword>
<dbReference type="EMBL" id="JARRAG010000002">
    <property type="protein sequence ID" value="MDG3005530.1"/>
    <property type="molecule type" value="Genomic_DNA"/>
</dbReference>
<accession>A0ABT6FDT6</accession>
<protein>
    <recommendedName>
        <fullName evidence="6">Peptidyl-prolyl cis-trans isomerase</fullName>
        <ecNumber evidence="6">5.2.1.8</ecNumber>
    </recommendedName>
</protein>
<proteinExistence type="inferred from homology"/>
<dbReference type="Gene3D" id="3.10.50.40">
    <property type="match status" value="1"/>
</dbReference>
<sequence length="157" mass="16887">MKTAEAMARTLLCASLAGLFALSFSIPASAQDGKKGEKEKEMTKTESGLEYKDTKEGDGAAPKKGQKCKMHYTGWLWEDGKKGEKFDSSVDRDEPFEFTLGVGQVIKGWDEGVGSMKVGGKRELRIPPSLGYGARGAGGVIPPNATLLFEVELLGVR</sequence>
<feature type="signal peptide" evidence="8">
    <location>
        <begin position="1"/>
        <end position="30"/>
    </location>
</feature>
<keyword evidence="3 5" id="KW-0697">Rotamase</keyword>
<keyword evidence="11" id="KW-1185">Reference proteome</keyword>
<feature type="region of interest" description="Disordered" evidence="7">
    <location>
        <begin position="31"/>
        <end position="65"/>
    </location>
</feature>
<dbReference type="InterPro" id="IPR001179">
    <property type="entry name" value="PPIase_FKBP_dom"/>
</dbReference>
<dbReference type="GO" id="GO:0003755">
    <property type="term" value="F:peptidyl-prolyl cis-trans isomerase activity"/>
    <property type="evidence" value="ECO:0007669"/>
    <property type="project" value="UniProtKB-EC"/>
</dbReference>
<dbReference type="PANTHER" id="PTHR43811:SF19">
    <property type="entry name" value="39 KDA FK506-BINDING NUCLEAR PROTEIN"/>
    <property type="match status" value="1"/>
</dbReference>
<keyword evidence="8" id="KW-0732">Signal</keyword>
<comment type="similarity">
    <text evidence="2 6">Belongs to the FKBP-type PPIase family.</text>
</comment>
<gene>
    <name evidence="10" type="ORF">PZE19_17220</name>
</gene>
<evidence type="ECO:0000313" key="11">
    <source>
        <dbReference type="Proteomes" id="UP001216907"/>
    </source>
</evidence>
<comment type="catalytic activity">
    <reaction evidence="1 5 6">
        <text>[protein]-peptidylproline (omega=180) = [protein]-peptidylproline (omega=0)</text>
        <dbReference type="Rhea" id="RHEA:16237"/>
        <dbReference type="Rhea" id="RHEA-COMP:10747"/>
        <dbReference type="Rhea" id="RHEA-COMP:10748"/>
        <dbReference type="ChEBI" id="CHEBI:83833"/>
        <dbReference type="ChEBI" id="CHEBI:83834"/>
        <dbReference type="EC" id="5.2.1.8"/>
    </reaction>
</comment>